<dbReference type="Proteomes" id="UP000257109">
    <property type="component" value="Unassembled WGS sequence"/>
</dbReference>
<dbReference type="STRING" id="157652.A0A371HM89"/>
<comment type="caution">
    <text evidence="2">The sequence shown here is derived from an EMBL/GenBank/DDBJ whole genome shotgun (WGS) entry which is preliminary data.</text>
</comment>
<evidence type="ECO:0000259" key="1">
    <source>
        <dbReference type="Pfam" id="PF25597"/>
    </source>
</evidence>
<organism evidence="2 3">
    <name type="scientific">Mucuna pruriens</name>
    <name type="common">Velvet bean</name>
    <name type="synonym">Dolichos pruriens</name>
    <dbReference type="NCBI Taxonomy" id="157652"/>
    <lineage>
        <taxon>Eukaryota</taxon>
        <taxon>Viridiplantae</taxon>
        <taxon>Streptophyta</taxon>
        <taxon>Embryophyta</taxon>
        <taxon>Tracheophyta</taxon>
        <taxon>Spermatophyta</taxon>
        <taxon>Magnoliopsida</taxon>
        <taxon>eudicotyledons</taxon>
        <taxon>Gunneridae</taxon>
        <taxon>Pentapetalae</taxon>
        <taxon>rosids</taxon>
        <taxon>fabids</taxon>
        <taxon>Fabales</taxon>
        <taxon>Fabaceae</taxon>
        <taxon>Papilionoideae</taxon>
        <taxon>50 kb inversion clade</taxon>
        <taxon>NPAAA clade</taxon>
        <taxon>indigoferoid/millettioid clade</taxon>
        <taxon>Phaseoleae</taxon>
        <taxon>Mucuna</taxon>
    </lineage>
</organism>
<evidence type="ECO:0000313" key="3">
    <source>
        <dbReference type="Proteomes" id="UP000257109"/>
    </source>
</evidence>
<accession>A0A371HM89</accession>
<keyword evidence="3" id="KW-1185">Reference proteome</keyword>
<gene>
    <name evidence="2" type="ORF">CR513_12438</name>
</gene>
<protein>
    <recommendedName>
        <fullName evidence="1">Retroviral polymerase SH3-like domain-containing protein</fullName>
    </recommendedName>
</protein>
<evidence type="ECO:0000313" key="2">
    <source>
        <dbReference type="EMBL" id="RDY03916.1"/>
    </source>
</evidence>
<name>A0A371HM89_MUCPR</name>
<dbReference type="EMBL" id="QJKJ01002179">
    <property type="protein sequence ID" value="RDY03916.1"/>
    <property type="molecule type" value="Genomic_DNA"/>
</dbReference>
<proteinExistence type="predicted"/>
<dbReference type="AlphaFoldDB" id="A0A371HM89"/>
<dbReference type="InterPro" id="IPR057670">
    <property type="entry name" value="SH3_retrovirus"/>
</dbReference>
<dbReference type="OrthoDB" id="6776856at2759"/>
<feature type="non-terminal residue" evidence="2">
    <location>
        <position position="1"/>
    </location>
</feature>
<sequence length="124" mass="14639">MHVEVFVTRHLKKLWSGRKPSIIHLKVFRCIIYAHVLDQFRKKLDDKGEKCIFIKCNTNSKAYKLYNSEAMKVIINQDVTFDEKDIHLISHKGNDNDPFYDDIHAIKKNEALELINFPTNKRPI</sequence>
<dbReference type="Pfam" id="PF25597">
    <property type="entry name" value="SH3_retrovirus"/>
    <property type="match status" value="1"/>
</dbReference>
<reference evidence="2" key="1">
    <citation type="submission" date="2018-05" db="EMBL/GenBank/DDBJ databases">
        <title>Draft genome of Mucuna pruriens seed.</title>
        <authorList>
            <person name="Nnadi N.E."/>
            <person name="Vos R."/>
            <person name="Hasami M.H."/>
            <person name="Devisetty U.K."/>
            <person name="Aguiy J.C."/>
        </authorList>
    </citation>
    <scope>NUCLEOTIDE SEQUENCE [LARGE SCALE GENOMIC DNA]</scope>
    <source>
        <strain evidence="2">JCA_2017</strain>
    </source>
</reference>
<feature type="domain" description="Retroviral polymerase SH3-like" evidence="1">
    <location>
        <begin position="30"/>
        <end position="85"/>
    </location>
</feature>